<accession>A0ABD3FNB2</accession>
<comment type="caution">
    <text evidence="1">The sequence shown here is derived from an EMBL/GenBank/DDBJ whole genome shotgun (WGS) entry which is preliminary data.</text>
</comment>
<evidence type="ECO:0000313" key="1">
    <source>
        <dbReference type="EMBL" id="KAL3668373.1"/>
    </source>
</evidence>
<reference evidence="1 2" key="1">
    <citation type="submission" date="2024-09" db="EMBL/GenBank/DDBJ databases">
        <title>Genome sequencing and assembly of Phytophthora oleae, isolate VK10A, causative agent of rot of olive drupes.</title>
        <authorList>
            <person name="Conti Taguali S."/>
            <person name="Riolo M."/>
            <person name="La Spada F."/>
            <person name="Cacciola S.O."/>
            <person name="Dionisio G."/>
        </authorList>
    </citation>
    <scope>NUCLEOTIDE SEQUENCE [LARGE SCALE GENOMIC DNA]</scope>
    <source>
        <strain evidence="1 2">VK10A</strain>
    </source>
</reference>
<protein>
    <submittedName>
        <fullName evidence="1">Uncharacterized protein</fullName>
    </submittedName>
</protein>
<proteinExistence type="predicted"/>
<dbReference type="Proteomes" id="UP001632037">
    <property type="component" value="Unassembled WGS sequence"/>
</dbReference>
<keyword evidence="2" id="KW-1185">Reference proteome</keyword>
<name>A0ABD3FNB2_9STRA</name>
<sequence>MAVYVKLIDVFNNDHLRAVMLNLRKTKKRKEVIIGNVIARLAEHFDVRMVAPDSRPLHQSAGEGVLAVYTPD</sequence>
<dbReference type="EMBL" id="JBIMZQ010000011">
    <property type="protein sequence ID" value="KAL3668373.1"/>
    <property type="molecule type" value="Genomic_DNA"/>
</dbReference>
<gene>
    <name evidence="1" type="ORF">V7S43_006462</name>
</gene>
<dbReference type="AlphaFoldDB" id="A0ABD3FNB2"/>
<organism evidence="1 2">
    <name type="scientific">Phytophthora oleae</name>
    <dbReference type="NCBI Taxonomy" id="2107226"/>
    <lineage>
        <taxon>Eukaryota</taxon>
        <taxon>Sar</taxon>
        <taxon>Stramenopiles</taxon>
        <taxon>Oomycota</taxon>
        <taxon>Peronosporomycetes</taxon>
        <taxon>Peronosporales</taxon>
        <taxon>Peronosporaceae</taxon>
        <taxon>Phytophthora</taxon>
    </lineage>
</organism>
<evidence type="ECO:0000313" key="2">
    <source>
        <dbReference type="Proteomes" id="UP001632037"/>
    </source>
</evidence>